<sequence length="103" mass="11696">MSFDRVFHYFQEVSSFNRDVDCRVEGCTLLQKNMTTLNSVQYILFLSGVAGAILRVLQVKPIQIVCEPVMSLEGFAPFVISICRRTLCTCSSRGKRHLRSFNA</sequence>
<protein>
    <submittedName>
        <fullName evidence="1">Uncharacterized protein</fullName>
    </submittedName>
</protein>
<comment type="caution">
    <text evidence="1">The sequence shown here is derived from an EMBL/GenBank/DDBJ whole genome shotgun (WGS) entry which is preliminary data.</text>
</comment>
<proteinExistence type="predicted"/>
<accession>A0A4C1ZB43</accession>
<gene>
    <name evidence="1" type="ORF">EVAR_90952_1</name>
</gene>
<name>A0A4C1ZB43_EUMVA</name>
<dbReference type="Proteomes" id="UP000299102">
    <property type="component" value="Unassembled WGS sequence"/>
</dbReference>
<organism evidence="1 2">
    <name type="scientific">Eumeta variegata</name>
    <name type="common">Bagworm moth</name>
    <name type="synonym">Eumeta japonica</name>
    <dbReference type="NCBI Taxonomy" id="151549"/>
    <lineage>
        <taxon>Eukaryota</taxon>
        <taxon>Metazoa</taxon>
        <taxon>Ecdysozoa</taxon>
        <taxon>Arthropoda</taxon>
        <taxon>Hexapoda</taxon>
        <taxon>Insecta</taxon>
        <taxon>Pterygota</taxon>
        <taxon>Neoptera</taxon>
        <taxon>Endopterygota</taxon>
        <taxon>Lepidoptera</taxon>
        <taxon>Glossata</taxon>
        <taxon>Ditrysia</taxon>
        <taxon>Tineoidea</taxon>
        <taxon>Psychidae</taxon>
        <taxon>Oiketicinae</taxon>
        <taxon>Eumeta</taxon>
    </lineage>
</organism>
<keyword evidence="2" id="KW-1185">Reference proteome</keyword>
<dbReference type="EMBL" id="BGZK01001707">
    <property type="protein sequence ID" value="GBP84940.1"/>
    <property type="molecule type" value="Genomic_DNA"/>
</dbReference>
<reference evidence="1 2" key="1">
    <citation type="journal article" date="2019" name="Commun. Biol.">
        <title>The bagworm genome reveals a unique fibroin gene that provides high tensile strength.</title>
        <authorList>
            <person name="Kono N."/>
            <person name="Nakamura H."/>
            <person name="Ohtoshi R."/>
            <person name="Tomita M."/>
            <person name="Numata K."/>
            <person name="Arakawa K."/>
        </authorList>
    </citation>
    <scope>NUCLEOTIDE SEQUENCE [LARGE SCALE GENOMIC DNA]</scope>
</reference>
<evidence type="ECO:0000313" key="2">
    <source>
        <dbReference type="Proteomes" id="UP000299102"/>
    </source>
</evidence>
<evidence type="ECO:0000313" key="1">
    <source>
        <dbReference type="EMBL" id="GBP84940.1"/>
    </source>
</evidence>
<dbReference type="AlphaFoldDB" id="A0A4C1ZB43"/>